<dbReference type="GeneID" id="140702316"/>
<keyword evidence="2" id="KW-0472">Membrane</keyword>
<organism evidence="3 4">
    <name type="scientific">Pogona vitticeps</name>
    <name type="common">central bearded dragon</name>
    <dbReference type="NCBI Taxonomy" id="103695"/>
    <lineage>
        <taxon>Eukaryota</taxon>
        <taxon>Metazoa</taxon>
        <taxon>Chordata</taxon>
        <taxon>Craniata</taxon>
        <taxon>Vertebrata</taxon>
        <taxon>Euteleostomi</taxon>
        <taxon>Lepidosauria</taxon>
        <taxon>Squamata</taxon>
        <taxon>Bifurcata</taxon>
        <taxon>Unidentata</taxon>
        <taxon>Episquamata</taxon>
        <taxon>Toxicofera</taxon>
        <taxon>Iguania</taxon>
        <taxon>Acrodonta</taxon>
        <taxon>Agamidae</taxon>
        <taxon>Amphibolurinae</taxon>
        <taxon>Pogona</taxon>
    </lineage>
</organism>
<dbReference type="Proteomes" id="UP001652642">
    <property type="component" value="Chromosome 11"/>
</dbReference>
<dbReference type="RefSeq" id="XP_072837397.1">
    <property type="nucleotide sequence ID" value="XM_072981296.1"/>
</dbReference>
<sequence length="307" mass="34488">MLKTERSSKAQKPTDTIDPNSTCKEFKLQLMWHYFTALLFLFVTADCTHVADFDNCLGDVRDFCPRGIACGCKDQKPFCKCPSYRSLWQDYWYMGPKCDHLWSSLDLILIVALPAVTLSCVVAVTMQWINYCKSTPGRGARQKSPSGRGQRRGYDPDSAGKARPVSQPKGGKADEGAAQNYKFPKLPQKKQQYKPPALPRFEGFSYIAHQPLRRANPADDVFTNPSPRVGYWDDNLPAADYEEENPFAAIPMEQFPKPGSPFFPRPPYSEPFGDAAAPYQQRSGQPANDPNAARGPYRIGRPQNVYT</sequence>
<keyword evidence="3" id="KW-1185">Reference proteome</keyword>
<feature type="transmembrane region" description="Helical" evidence="2">
    <location>
        <begin position="107"/>
        <end position="129"/>
    </location>
</feature>
<protein>
    <submittedName>
        <fullName evidence="4">Uncharacterized protein</fullName>
    </submittedName>
</protein>
<name>A0ABM5EW67_9SAUR</name>
<gene>
    <name evidence="4" type="primary">LOC140702316</name>
</gene>
<feature type="compositionally biased region" description="Pro residues" evidence="1">
    <location>
        <begin position="258"/>
        <end position="269"/>
    </location>
</feature>
<accession>A0ABM5EW67</accession>
<feature type="region of interest" description="Disordered" evidence="1">
    <location>
        <begin position="251"/>
        <end position="307"/>
    </location>
</feature>
<keyword evidence="2" id="KW-1133">Transmembrane helix</keyword>
<evidence type="ECO:0000256" key="1">
    <source>
        <dbReference type="SAM" id="MobiDB-lite"/>
    </source>
</evidence>
<evidence type="ECO:0000313" key="3">
    <source>
        <dbReference type="Proteomes" id="UP001652642"/>
    </source>
</evidence>
<evidence type="ECO:0000313" key="4">
    <source>
        <dbReference type="RefSeq" id="XP_072837397.1"/>
    </source>
</evidence>
<reference evidence="4" key="1">
    <citation type="submission" date="2025-08" db="UniProtKB">
        <authorList>
            <consortium name="RefSeq"/>
        </authorList>
    </citation>
    <scope>IDENTIFICATION</scope>
</reference>
<keyword evidence="2" id="KW-0812">Transmembrane</keyword>
<feature type="region of interest" description="Disordered" evidence="1">
    <location>
        <begin position="137"/>
        <end position="193"/>
    </location>
</feature>
<proteinExistence type="predicted"/>
<evidence type="ECO:0000256" key="2">
    <source>
        <dbReference type="SAM" id="Phobius"/>
    </source>
</evidence>